<dbReference type="Pfam" id="PF13490">
    <property type="entry name" value="zf-HC2"/>
    <property type="match status" value="1"/>
</dbReference>
<evidence type="ECO:0000313" key="5">
    <source>
        <dbReference type="EMBL" id="CAB4640784.1"/>
    </source>
</evidence>
<evidence type="ECO:0000313" key="4">
    <source>
        <dbReference type="EMBL" id="CAB4563044.1"/>
    </source>
</evidence>
<keyword evidence="1" id="KW-0472">Membrane</keyword>
<proteinExistence type="predicted"/>
<gene>
    <name evidence="3" type="ORF">UFOPK1572_00115</name>
    <name evidence="4" type="ORF">UFOPK1704_00044</name>
    <name evidence="5" type="ORF">UFOPK2169_00051</name>
</gene>
<dbReference type="AlphaFoldDB" id="A0A6J6CG83"/>
<feature type="transmembrane region" description="Helical" evidence="1">
    <location>
        <begin position="164"/>
        <end position="182"/>
    </location>
</feature>
<evidence type="ECO:0000256" key="1">
    <source>
        <dbReference type="SAM" id="Phobius"/>
    </source>
</evidence>
<keyword evidence="1" id="KW-1133">Transmembrane helix</keyword>
<dbReference type="InterPro" id="IPR027383">
    <property type="entry name" value="Znf_put"/>
</dbReference>
<dbReference type="EMBL" id="CAEZTC010000007">
    <property type="protein sequence ID" value="CAB4550256.1"/>
    <property type="molecule type" value="Genomic_DNA"/>
</dbReference>
<evidence type="ECO:0000313" key="3">
    <source>
        <dbReference type="EMBL" id="CAB4550256.1"/>
    </source>
</evidence>
<accession>A0A6J6CG83</accession>
<name>A0A6J6CG83_9ZZZZ</name>
<sequence length="194" mass="21458">MKQTSLCAWSERVSSLLDGELPDAEQELVRTHVRTCPTCTQLINANDTMTKTAPTSSPTARTDFLHLIQQRPSPLLRVLLLLVGGFILANSAPLFVRGNTSGDALHDLRHLAIWQAAIGVAVLSSAITFRISRILTVMLGTFLVLTAIASIYDIATGHRGPWTDYMHVLEVLAVLLVLKLIWPQLQLLSRRRQN</sequence>
<feature type="domain" description="Putative zinc-finger" evidence="2">
    <location>
        <begin position="9"/>
        <end position="39"/>
    </location>
</feature>
<dbReference type="EMBL" id="CAEZWE010000001">
    <property type="protein sequence ID" value="CAB4640784.1"/>
    <property type="molecule type" value="Genomic_DNA"/>
</dbReference>
<feature type="transmembrane region" description="Helical" evidence="1">
    <location>
        <begin position="134"/>
        <end position="152"/>
    </location>
</feature>
<reference evidence="3" key="1">
    <citation type="submission" date="2020-05" db="EMBL/GenBank/DDBJ databases">
        <authorList>
            <person name="Chiriac C."/>
            <person name="Salcher M."/>
            <person name="Ghai R."/>
            <person name="Kavagutti S V."/>
        </authorList>
    </citation>
    <scope>NUCLEOTIDE SEQUENCE</scope>
</reference>
<feature type="transmembrane region" description="Helical" evidence="1">
    <location>
        <begin position="75"/>
        <end position="96"/>
    </location>
</feature>
<evidence type="ECO:0000259" key="2">
    <source>
        <dbReference type="Pfam" id="PF13490"/>
    </source>
</evidence>
<keyword evidence="1" id="KW-0812">Transmembrane</keyword>
<feature type="transmembrane region" description="Helical" evidence="1">
    <location>
        <begin position="108"/>
        <end position="127"/>
    </location>
</feature>
<organism evidence="3">
    <name type="scientific">freshwater metagenome</name>
    <dbReference type="NCBI Taxonomy" id="449393"/>
    <lineage>
        <taxon>unclassified sequences</taxon>
        <taxon>metagenomes</taxon>
        <taxon>ecological metagenomes</taxon>
    </lineage>
</organism>
<protein>
    <submittedName>
        <fullName evidence="3">Unannotated protein</fullName>
    </submittedName>
</protein>
<dbReference type="EMBL" id="CAEZTQ010000003">
    <property type="protein sequence ID" value="CAB4563044.1"/>
    <property type="molecule type" value="Genomic_DNA"/>
</dbReference>